<comment type="caution">
    <text evidence="3">The sequence shown here is derived from an EMBL/GenBank/DDBJ whole genome shotgun (WGS) entry which is preliminary data.</text>
</comment>
<dbReference type="SUPFAM" id="SSF51735">
    <property type="entry name" value="NAD(P)-binding Rossmann-fold domains"/>
    <property type="match status" value="1"/>
</dbReference>
<proteinExistence type="inferred from homology"/>
<sequence>MSKIFITGSTDGLGLLAAERLIAKGHEVVLHARNAAKAKAVLQKLPKAFQVVAGDLSSMAETKKLAQQVNEIGRMDSVIYNAGIGFQETERGETKDGLPRVFAINSLAPYILTCLLQKPKRLIYTSSGMHNGGDATLNDMLWERKRWNGSQAYSDSKLQNILLAFAVGRKWNDVFANAVSPGWVATKMGGSHAPDSLEKAPETQVWLAVSDTPEAQVSGNYFYHQEREKYRTECDDVATQEKYLAQCQQISGLSLP</sequence>
<evidence type="ECO:0008006" key="4">
    <source>
        <dbReference type="Google" id="ProtNLM"/>
    </source>
</evidence>
<dbReference type="PRINTS" id="PR00081">
    <property type="entry name" value="GDHRDH"/>
</dbReference>
<dbReference type="InterPro" id="IPR002347">
    <property type="entry name" value="SDR_fam"/>
</dbReference>
<dbReference type="Gene3D" id="3.40.50.720">
    <property type="entry name" value="NAD(P)-binding Rossmann-like Domain"/>
    <property type="match status" value="1"/>
</dbReference>
<reference evidence="3" key="1">
    <citation type="journal article" date="2015" name="Nature">
        <title>Complex archaea that bridge the gap between prokaryotes and eukaryotes.</title>
        <authorList>
            <person name="Spang A."/>
            <person name="Saw J.H."/>
            <person name="Jorgensen S.L."/>
            <person name="Zaremba-Niedzwiedzka K."/>
            <person name="Martijn J."/>
            <person name="Lind A.E."/>
            <person name="van Eijk R."/>
            <person name="Schleper C."/>
            <person name="Guy L."/>
            <person name="Ettema T.J."/>
        </authorList>
    </citation>
    <scope>NUCLEOTIDE SEQUENCE</scope>
</reference>
<dbReference type="EMBL" id="LAZR01030388">
    <property type="protein sequence ID" value="KKL56757.1"/>
    <property type="molecule type" value="Genomic_DNA"/>
</dbReference>
<dbReference type="PANTHER" id="PTHR24320">
    <property type="entry name" value="RETINOL DEHYDROGENASE"/>
    <property type="match status" value="1"/>
</dbReference>
<dbReference type="InterPro" id="IPR036291">
    <property type="entry name" value="NAD(P)-bd_dom_sf"/>
</dbReference>
<organism evidence="3">
    <name type="scientific">marine sediment metagenome</name>
    <dbReference type="NCBI Taxonomy" id="412755"/>
    <lineage>
        <taxon>unclassified sequences</taxon>
        <taxon>metagenomes</taxon>
        <taxon>ecological metagenomes</taxon>
    </lineage>
</organism>
<keyword evidence="2" id="KW-0560">Oxidoreductase</keyword>
<accession>A0A0F9G058</accession>
<gene>
    <name evidence="3" type="ORF">LCGC14_2242210</name>
</gene>
<evidence type="ECO:0000256" key="1">
    <source>
        <dbReference type="ARBA" id="ARBA00006484"/>
    </source>
</evidence>
<dbReference type="PANTHER" id="PTHR24320:SF274">
    <property type="entry name" value="CHAIN DEHYDROGENASE, PUTATIVE (AFU_ORTHOLOGUE AFUA_4G00440)-RELATED"/>
    <property type="match status" value="1"/>
</dbReference>
<dbReference type="Pfam" id="PF00106">
    <property type="entry name" value="adh_short"/>
    <property type="match status" value="1"/>
</dbReference>
<dbReference type="GO" id="GO:0016491">
    <property type="term" value="F:oxidoreductase activity"/>
    <property type="evidence" value="ECO:0007669"/>
    <property type="project" value="UniProtKB-KW"/>
</dbReference>
<name>A0A0F9G058_9ZZZZ</name>
<comment type="similarity">
    <text evidence="1">Belongs to the short-chain dehydrogenases/reductases (SDR) family.</text>
</comment>
<evidence type="ECO:0000313" key="3">
    <source>
        <dbReference type="EMBL" id="KKL56757.1"/>
    </source>
</evidence>
<evidence type="ECO:0000256" key="2">
    <source>
        <dbReference type="ARBA" id="ARBA00023002"/>
    </source>
</evidence>
<dbReference type="AlphaFoldDB" id="A0A0F9G058"/>
<protein>
    <recommendedName>
        <fullName evidence="4">Short-chain dehydrogenase/reductase SDR</fullName>
    </recommendedName>
</protein>